<dbReference type="Gene3D" id="2.40.170.20">
    <property type="entry name" value="TonB-dependent receptor, beta-barrel domain"/>
    <property type="match status" value="1"/>
</dbReference>
<dbReference type="SUPFAM" id="SSF49464">
    <property type="entry name" value="Carboxypeptidase regulatory domain-like"/>
    <property type="match status" value="1"/>
</dbReference>
<keyword evidence="6 8" id="KW-0472">Membrane</keyword>
<dbReference type="GO" id="GO:0009279">
    <property type="term" value="C:cell outer membrane"/>
    <property type="evidence" value="ECO:0007669"/>
    <property type="project" value="UniProtKB-SubCell"/>
</dbReference>
<organism evidence="12 13">
    <name type="scientific">Phaeodactylibacter xiamenensis</name>
    <dbReference type="NCBI Taxonomy" id="1524460"/>
    <lineage>
        <taxon>Bacteria</taxon>
        <taxon>Pseudomonadati</taxon>
        <taxon>Bacteroidota</taxon>
        <taxon>Saprospiria</taxon>
        <taxon>Saprospirales</taxon>
        <taxon>Haliscomenobacteraceae</taxon>
        <taxon>Phaeodactylibacter</taxon>
    </lineage>
</organism>
<evidence type="ECO:0000256" key="7">
    <source>
        <dbReference type="ARBA" id="ARBA00023237"/>
    </source>
</evidence>
<dbReference type="PROSITE" id="PS52016">
    <property type="entry name" value="TONB_DEPENDENT_REC_3"/>
    <property type="match status" value="1"/>
</dbReference>
<dbReference type="Gene3D" id="2.60.40.1120">
    <property type="entry name" value="Carboxypeptidase-like, regulatory domain"/>
    <property type="match status" value="1"/>
</dbReference>
<keyword evidence="13" id="KW-1185">Reference proteome</keyword>
<evidence type="ECO:0000256" key="2">
    <source>
        <dbReference type="ARBA" id="ARBA00022448"/>
    </source>
</evidence>
<keyword evidence="3 8" id="KW-1134">Transmembrane beta strand</keyword>
<comment type="caution">
    <text evidence="12">The sequence shown here is derived from an EMBL/GenBank/DDBJ whole genome shotgun (WGS) entry which is preliminary data.</text>
</comment>
<dbReference type="SUPFAM" id="SSF56935">
    <property type="entry name" value="Porins"/>
    <property type="match status" value="1"/>
</dbReference>
<dbReference type="GO" id="GO:0015344">
    <property type="term" value="F:siderophore uptake transmembrane transporter activity"/>
    <property type="evidence" value="ECO:0007669"/>
    <property type="project" value="TreeGrafter"/>
</dbReference>
<proteinExistence type="inferred from homology"/>
<feature type="signal peptide" evidence="10">
    <location>
        <begin position="1"/>
        <end position="25"/>
    </location>
</feature>
<dbReference type="PANTHER" id="PTHR30069">
    <property type="entry name" value="TONB-DEPENDENT OUTER MEMBRANE RECEPTOR"/>
    <property type="match status" value="1"/>
</dbReference>
<keyword evidence="7 8" id="KW-0998">Cell outer membrane</keyword>
<dbReference type="AlphaFoldDB" id="A0A098SBW1"/>
<dbReference type="EMBL" id="JPOS01000018">
    <property type="protein sequence ID" value="KGE88527.1"/>
    <property type="molecule type" value="Genomic_DNA"/>
</dbReference>
<dbReference type="InterPro" id="IPR012910">
    <property type="entry name" value="Plug_dom"/>
</dbReference>
<dbReference type="STRING" id="1524460.IX84_07545"/>
<feature type="region of interest" description="Disordered" evidence="9">
    <location>
        <begin position="1005"/>
        <end position="1026"/>
    </location>
</feature>
<feature type="chain" id="PRO_5001940097" description="TonB-dependent receptor plug domain-containing protein" evidence="10">
    <location>
        <begin position="26"/>
        <end position="1055"/>
    </location>
</feature>
<keyword evidence="5 10" id="KW-0732">Signal</keyword>
<gene>
    <name evidence="12" type="ORF">IX84_07545</name>
</gene>
<comment type="similarity">
    <text evidence="8">Belongs to the TonB-dependent receptor family.</text>
</comment>
<name>A0A098SBW1_9BACT</name>
<evidence type="ECO:0000256" key="8">
    <source>
        <dbReference type="PROSITE-ProRule" id="PRU01360"/>
    </source>
</evidence>
<evidence type="ECO:0000256" key="10">
    <source>
        <dbReference type="SAM" id="SignalP"/>
    </source>
</evidence>
<feature type="domain" description="TonB-dependent receptor plug" evidence="11">
    <location>
        <begin position="137"/>
        <end position="235"/>
    </location>
</feature>
<dbReference type="InterPro" id="IPR036942">
    <property type="entry name" value="Beta-barrel_TonB_sf"/>
</dbReference>
<sequence>MRKTSFVPAGMLLLLCLLPAFEAAAQRLAVRGTVTSSLNGEPVKGVKVSLNTSAETAQSEKDGSYIIYVDQNFFNPTPTPTLTFAHPDYEAQSIAVIGRKRVDVLLRPVYAPGAASFSTGLAQPRAAPLLPFGGTLLDGATLQQNRPNRLSTALAGRVPGLRLLQPGGQAGQGYHLQLRGINQLSGTQQPLVLIDGIFMADAQLLDINPEDVDKVEVLRGAAGAAAFGAQGGNGVIQIFTKNGYELADGQTQVTYRTDYQVSDVQEAYPTLGFTNREILNPAGPQPLLGGPLPANTFTNALPNLQDYESSHLFERRSLRSNSLTVTGRTGGTSFRGSAQRFRDEGVIPGREGYTRHAFRANLGHQAGDRLKVRGSAYYVSSQNDAGAALGATPNNPVANTLLMTPMFDLDARNEEDGTAFDWDIDNTGARITNPLYLREQLQTEERHSRLMGMFGGTFEAAKWLDIDYAATLDRSTTQRQLFIDKGYLSTNVPVGFSPLVTSGVQGSNGGGLEYAERLQQYFTSSLSLLLHKEWLGFNTAFRAGLLYEDLDRDFSLARGENLAVGGNRSLDNPQSETNISSLAEEMTTYSGFAQADVDFRDRYVFTAAARAEQSTLFGESVDWPAFYRIGAAYRMSEDVNLKIFQELKFRAAMGTAGVRPAYQQRYETYELVNGSLSRQTIANDALQPARTQELEVGVDMTIFKAFTLSGTYVQSTTEDQILFQQLSGGAGFEGQWRNAGTVEADIYEGSLTIDFKKLFRIPGAKVRWNVQATGQRVEQRVAALAIPAYETGPGWANTSLFRIEEGQPLGIMVGQAFARTPDDLSDNPDFNPFDYTTNEQGFIVQQDLLGTPAEVPLLITDENGAPVQHVIGDINPDFQLGIAHTFAYAGFELFALFDWRKGGDIYNYTKQWMYANERHADLAASPGLPATFYGEEGLSNDLVPNAYFVEDGSYFMLREAAISYTFTPERLPALKNIFEEIRFSLIGRNLFTLTDYSGYHPALTTTTAGNPLQRRQPGTPGSQLASPGGNPALFAVDFFNHPLRRHLGFSAQITF</sequence>
<dbReference type="Gene3D" id="2.170.130.10">
    <property type="entry name" value="TonB-dependent receptor, plug domain"/>
    <property type="match status" value="1"/>
</dbReference>
<dbReference type="OrthoDB" id="9768177at2"/>
<dbReference type="InterPro" id="IPR039426">
    <property type="entry name" value="TonB-dep_rcpt-like"/>
</dbReference>
<reference evidence="12 13" key="1">
    <citation type="journal article" date="2014" name="Int. J. Syst. Evol. Microbiol.">
        <title>Phaeodactylibacter xiamenensis gen. nov., sp. nov., a member of the family Saprospiraceae isolated from the marine alga Phaeodactylum tricornutum.</title>
        <authorList>
            <person name="Chen Z.Jr."/>
            <person name="Lei X."/>
            <person name="Lai Q."/>
            <person name="Li Y."/>
            <person name="Zhang B."/>
            <person name="Zhang J."/>
            <person name="Zhang H."/>
            <person name="Yang L."/>
            <person name="Zheng W."/>
            <person name="Tian Y."/>
            <person name="Yu Z."/>
            <person name="Xu H.Jr."/>
            <person name="Zheng T."/>
        </authorList>
    </citation>
    <scope>NUCLEOTIDE SEQUENCE [LARGE SCALE GENOMIC DNA]</scope>
    <source>
        <strain evidence="12 13">KD52</strain>
    </source>
</reference>
<accession>A0A098SBW1</accession>
<dbReference type="PANTHER" id="PTHR30069:SF29">
    <property type="entry name" value="HEMOGLOBIN AND HEMOGLOBIN-HAPTOGLOBIN-BINDING PROTEIN 1-RELATED"/>
    <property type="match status" value="1"/>
</dbReference>
<protein>
    <recommendedName>
        <fullName evidence="11">TonB-dependent receptor plug domain-containing protein</fullName>
    </recommendedName>
</protein>
<keyword evidence="2 8" id="KW-0813">Transport</keyword>
<dbReference type="Pfam" id="PF07715">
    <property type="entry name" value="Plug"/>
    <property type="match status" value="1"/>
</dbReference>
<evidence type="ECO:0000259" key="11">
    <source>
        <dbReference type="Pfam" id="PF07715"/>
    </source>
</evidence>
<dbReference type="GO" id="GO:0044718">
    <property type="term" value="P:siderophore transmembrane transport"/>
    <property type="evidence" value="ECO:0007669"/>
    <property type="project" value="TreeGrafter"/>
</dbReference>
<dbReference type="RefSeq" id="WP_044218116.1">
    <property type="nucleotide sequence ID" value="NZ_JBKAGJ010000006.1"/>
</dbReference>
<comment type="subcellular location">
    <subcellularLocation>
        <location evidence="1 8">Cell outer membrane</location>
        <topology evidence="1 8">Multi-pass membrane protein</topology>
    </subcellularLocation>
</comment>
<dbReference type="InterPro" id="IPR008969">
    <property type="entry name" value="CarboxyPept-like_regulatory"/>
</dbReference>
<evidence type="ECO:0000256" key="6">
    <source>
        <dbReference type="ARBA" id="ARBA00023136"/>
    </source>
</evidence>
<dbReference type="InterPro" id="IPR037066">
    <property type="entry name" value="Plug_dom_sf"/>
</dbReference>
<evidence type="ECO:0000313" key="13">
    <source>
        <dbReference type="Proteomes" id="UP000029736"/>
    </source>
</evidence>
<evidence type="ECO:0000256" key="1">
    <source>
        <dbReference type="ARBA" id="ARBA00004571"/>
    </source>
</evidence>
<evidence type="ECO:0000256" key="4">
    <source>
        <dbReference type="ARBA" id="ARBA00022692"/>
    </source>
</evidence>
<evidence type="ECO:0000313" key="12">
    <source>
        <dbReference type="EMBL" id="KGE88527.1"/>
    </source>
</evidence>
<keyword evidence="4 8" id="KW-0812">Transmembrane</keyword>
<evidence type="ECO:0000256" key="3">
    <source>
        <dbReference type="ARBA" id="ARBA00022452"/>
    </source>
</evidence>
<evidence type="ECO:0000256" key="5">
    <source>
        <dbReference type="ARBA" id="ARBA00022729"/>
    </source>
</evidence>
<dbReference type="Proteomes" id="UP000029736">
    <property type="component" value="Unassembled WGS sequence"/>
</dbReference>
<evidence type="ECO:0000256" key="9">
    <source>
        <dbReference type="SAM" id="MobiDB-lite"/>
    </source>
</evidence>